<gene>
    <name evidence="3" type="primary">YPR1</name>
    <name evidence="3" type="ORF">FIM1_1476</name>
</gene>
<evidence type="ECO:0000313" key="4">
    <source>
        <dbReference type="Proteomes" id="UP000422736"/>
    </source>
</evidence>
<keyword evidence="4" id="KW-1185">Reference proteome</keyword>
<name>A0ABX6ER71_KLUMA</name>
<proteinExistence type="predicted"/>
<evidence type="ECO:0000259" key="2">
    <source>
        <dbReference type="Pfam" id="PF00248"/>
    </source>
</evidence>
<dbReference type="PRINTS" id="PR00069">
    <property type="entry name" value="ALDKETRDTASE"/>
</dbReference>
<dbReference type="InterPro" id="IPR018170">
    <property type="entry name" value="Aldo/ket_reductase_CS"/>
</dbReference>
<dbReference type="PROSITE" id="PS00798">
    <property type="entry name" value="ALDOKETO_REDUCTASE_1"/>
    <property type="match status" value="1"/>
</dbReference>
<evidence type="ECO:0000256" key="1">
    <source>
        <dbReference type="ARBA" id="ARBA00023002"/>
    </source>
</evidence>
<keyword evidence="1" id="KW-0560">Oxidoreductase</keyword>
<dbReference type="InterPro" id="IPR036812">
    <property type="entry name" value="NAD(P)_OxRdtase_dom_sf"/>
</dbReference>
<feature type="domain" description="NADP-dependent oxidoreductase" evidence="2">
    <location>
        <begin position="22"/>
        <end position="282"/>
    </location>
</feature>
<dbReference type="PIRSF" id="PIRSF000097">
    <property type="entry name" value="AKR"/>
    <property type="match status" value="1"/>
</dbReference>
<dbReference type="Proteomes" id="UP000422736">
    <property type="component" value="Chromosome 2"/>
</dbReference>
<protein>
    <submittedName>
        <fullName evidence="3">Reductase 1</fullName>
    </submittedName>
</protein>
<dbReference type="InterPro" id="IPR020471">
    <property type="entry name" value="AKR"/>
</dbReference>
<dbReference type="PROSITE" id="PS00062">
    <property type="entry name" value="ALDOKETO_REDUCTASE_2"/>
    <property type="match status" value="1"/>
</dbReference>
<dbReference type="Gene3D" id="3.20.20.100">
    <property type="entry name" value="NADP-dependent oxidoreductase domain"/>
    <property type="match status" value="1"/>
</dbReference>
<accession>A0ABX6ER71</accession>
<reference evidence="3 4" key="1">
    <citation type="submission" date="2016-03" db="EMBL/GenBank/DDBJ databases">
        <title>How can Kluyveromyces marxianus grow so fast - potential evolutionary course in Saccharomyces Complex revealed by comparative genomics.</title>
        <authorList>
            <person name="Mo W."/>
            <person name="Lu W."/>
            <person name="Yang X."/>
            <person name="Qi J."/>
            <person name="Lv H."/>
        </authorList>
    </citation>
    <scope>NUCLEOTIDE SEQUENCE [LARGE SCALE GENOMIC DNA]</scope>
    <source>
        <strain evidence="3 4">FIM1</strain>
    </source>
</reference>
<sequence length="308" mass="34518">MSHLKPSTTKFKLNTGAEIPGIGLGTWRSTDDEVYNAVITALKNGYRHIDTAAIYRNEEAVGRGIRDSGVPREEIFVTTKLWGTQHRNPLKGLEESLQRMGLEYVDLYLMHWPVPLKDNPKYPGIPPASVGIERNTDLENWDFVKTWELMQELPATGKTKAIGVSNFSVNNIKQLLASPGNKIVPATNQVELHPLLPQDELVSFCQEKGIVVEAYSPLGSGTSDIITDPIIVGLAKKYNVEPAQYLINWGLKRGYVVLPKSITPSRIISNFQEFDLTADDVKNAYTLPFYRGEKRLISPDWGTFKTFE</sequence>
<dbReference type="Pfam" id="PF00248">
    <property type="entry name" value="Aldo_ket_red"/>
    <property type="match status" value="1"/>
</dbReference>
<dbReference type="EMBL" id="CP015055">
    <property type="protein sequence ID" value="QGN14805.1"/>
    <property type="molecule type" value="Genomic_DNA"/>
</dbReference>
<dbReference type="SUPFAM" id="SSF51430">
    <property type="entry name" value="NAD(P)-linked oxidoreductase"/>
    <property type="match status" value="1"/>
</dbReference>
<evidence type="ECO:0000313" key="3">
    <source>
        <dbReference type="EMBL" id="QGN14805.1"/>
    </source>
</evidence>
<dbReference type="PANTHER" id="PTHR11732">
    <property type="entry name" value="ALDO/KETO REDUCTASE"/>
    <property type="match status" value="1"/>
</dbReference>
<organism evidence="3 4">
    <name type="scientific">Kluyveromyces marxianus</name>
    <name type="common">Yeast</name>
    <name type="synonym">Candida kefyr</name>
    <dbReference type="NCBI Taxonomy" id="4911"/>
    <lineage>
        <taxon>Eukaryota</taxon>
        <taxon>Fungi</taxon>
        <taxon>Dikarya</taxon>
        <taxon>Ascomycota</taxon>
        <taxon>Saccharomycotina</taxon>
        <taxon>Saccharomycetes</taxon>
        <taxon>Saccharomycetales</taxon>
        <taxon>Saccharomycetaceae</taxon>
        <taxon>Kluyveromyces</taxon>
    </lineage>
</organism>
<dbReference type="InterPro" id="IPR023210">
    <property type="entry name" value="NADP_OxRdtase_dom"/>
</dbReference>
<reference evidence="3 4" key="2">
    <citation type="submission" date="2019-11" db="EMBL/GenBank/DDBJ databases">
        <authorList>
            <person name="Lu H."/>
        </authorList>
    </citation>
    <scope>NUCLEOTIDE SEQUENCE [LARGE SCALE GENOMIC DNA]</scope>
    <source>
        <strain evidence="3 4">FIM1</strain>
    </source>
</reference>